<name>A0A183THS7_SCHSO</name>
<dbReference type="SUPFAM" id="SSF54928">
    <property type="entry name" value="RNA-binding domain, RBD"/>
    <property type="match status" value="1"/>
</dbReference>
<feature type="compositionally biased region" description="Polar residues" evidence="2">
    <location>
        <begin position="108"/>
        <end position="119"/>
    </location>
</feature>
<dbReference type="InterPro" id="IPR012677">
    <property type="entry name" value="Nucleotide-bd_a/b_plait_sf"/>
</dbReference>
<sequence length="198" mass="21847">MAVRRVTLRGILKPLNPLAMPIRQLSNTFVRVMPLSQHWNINGNRSGSGQHYSSNGVYGDVQRVKILYNKKNTALVQFTDARQADRAIYYLNGLPLFGGSLRVSHSKFPSINKSQNSQAGEDGGASESTDTSQDLTRDYAGSRLHRFRNANSRNAFNIYGPNTVLHVSGLPDDITEAELVQVFSQVSGHPVSGVKMFP</sequence>
<dbReference type="EMBL" id="UYSU01040579">
    <property type="protein sequence ID" value="VDM02411.1"/>
    <property type="molecule type" value="Genomic_DNA"/>
</dbReference>
<dbReference type="OrthoDB" id="296632at2759"/>
<organism evidence="6">
    <name type="scientific">Schistocephalus solidus</name>
    <name type="common">Tapeworm</name>
    <dbReference type="NCBI Taxonomy" id="70667"/>
    <lineage>
        <taxon>Eukaryota</taxon>
        <taxon>Metazoa</taxon>
        <taxon>Spiralia</taxon>
        <taxon>Lophotrochozoa</taxon>
        <taxon>Platyhelminthes</taxon>
        <taxon>Cestoda</taxon>
        <taxon>Eucestoda</taxon>
        <taxon>Diphyllobothriidea</taxon>
        <taxon>Diphyllobothriidae</taxon>
        <taxon>Schistocephalus</taxon>
    </lineage>
</organism>
<evidence type="ECO:0000259" key="3">
    <source>
        <dbReference type="PROSITE" id="PS50102"/>
    </source>
</evidence>
<keyword evidence="1" id="KW-0694">RNA-binding</keyword>
<dbReference type="STRING" id="70667.A0A183THS7"/>
<dbReference type="Proteomes" id="UP000275846">
    <property type="component" value="Unassembled WGS sequence"/>
</dbReference>
<gene>
    <name evidence="4" type="ORF">SSLN_LOCUS16025</name>
</gene>
<reference evidence="6" key="1">
    <citation type="submission" date="2016-06" db="UniProtKB">
        <authorList>
            <consortium name="WormBaseParasite"/>
        </authorList>
    </citation>
    <scope>IDENTIFICATION</scope>
</reference>
<dbReference type="AlphaFoldDB" id="A0A183THS7"/>
<evidence type="ECO:0000313" key="5">
    <source>
        <dbReference type="Proteomes" id="UP000275846"/>
    </source>
</evidence>
<proteinExistence type="predicted"/>
<dbReference type="PROSITE" id="PS50102">
    <property type="entry name" value="RRM"/>
    <property type="match status" value="1"/>
</dbReference>
<dbReference type="GO" id="GO:0003723">
    <property type="term" value="F:RNA binding"/>
    <property type="evidence" value="ECO:0007669"/>
    <property type="project" value="UniProtKB-UniRule"/>
</dbReference>
<dbReference type="InterPro" id="IPR035979">
    <property type="entry name" value="RBD_domain_sf"/>
</dbReference>
<feature type="region of interest" description="Disordered" evidence="2">
    <location>
        <begin position="108"/>
        <end position="134"/>
    </location>
</feature>
<evidence type="ECO:0000313" key="6">
    <source>
        <dbReference type="WBParaSite" id="SSLN_0001663301-mRNA-1"/>
    </source>
</evidence>
<dbReference type="WBParaSite" id="SSLN_0001663301-mRNA-1">
    <property type="protein sequence ID" value="SSLN_0001663301-mRNA-1"/>
    <property type="gene ID" value="SSLN_0001663301"/>
</dbReference>
<dbReference type="PANTHER" id="PTHR15592">
    <property type="entry name" value="MATRIN 3/NUCLEAR PROTEIN 220-RELATED"/>
    <property type="match status" value="1"/>
</dbReference>
<dbReference type="Gene3D" id="3.30.70.330">
    <property type="match status" value="2"/>
</dbReference>
<dbReference type="Pfam" id="PF13893">
    <property type="entry name" value="RRM_5"/>
    <property type="match status" value="1"/>
</dbReference>
<evidence type="ECO:0000313" key="4">
    <source>
        <dbReference type="EMBL" id="VDM02411.1"/>
    </source>
</evidence>
<accession>A0A183THS7</accession>
<reference evidence="4 5" key="2">
    <citation type="submission" date="2018-11" db="EMBL/GenBank/DDBJ databases">
        <authorList>
            <consortium name="Pathogen Informatics"/>
        </authorList>
    </citation>
    <scope>NUCLEOTIDE SEQUENCE [LARGE SCALE GENOMIC DNA]</scope>
    <source>
        <strain evidence="4 5">NST_G2</strain>
    </source>
</reference>
<evidence type="ECO:0000256" key="2">
    <source>
        <dbReference type="SAM" id="MobiDB-lite"/>
    </source>
</evidence>
<evidence type="ECO:0000256" key="1">
    <source>
        <dbReference type="PROSITE-ProRule" id="PRU00176"/>
    </source>
</evidence>
<protein>
    <submittedName>
        <fullName evidence="6">RRM domain-containing protein</fullName>
    </submittedName>
</protein>
<feature type="domain" description="RRM" evidence="3">
    <location>
        <begin position="26"/>
        <end position="108"/>
    </location>
</feature>
<dbReference type="InterPro" id="IPR000504">
    <property type="entry name" value="RRM_dom"/>
</dbReference>
<keyword evidence="5" id="KW-1185">Reference proteome</keyword>